<evidence type="ECO:0000313" key="2">
    <source>
        <dbReference type="Proteomes" id="UP000295371"/>
    </source>
</evidence>
<accession>A0A4R7J5J8</accession>
<name>A0A4R7J5J8_9ACTN</name>
<reference evidence="1 2" key="1">
    <citation type="submission" date="2019-03" db="EMBL/GenBank/DDBJ databases">
        <title>Genomic Encyclopedia of Archaeal and Bacterial Type Strains, Phase II (KMG-II): from individual species to whole genera.</title>
        <authorList>
            <person name="Goeker M."/>
        </authorList>
    </citation>
    <scope>NUCLEOTIDE SEQUENCE [LARGE SCALE GENOMIC DNA]</scope>
    <source>
        <strain evidence="1 2">DSM 24323</strain>
    </source>
</reference>
<organism evidence="1 2">
    <name type="scientific">Naumannella halotolerans</name>
    <dbReference type="NCBI Taxonomy" id="993414"/>
    <lineage>
        <taxon>Bacteria</taxon>
        <taxon>Bacillati</taxon>
        <taxon>Actinomycetota</taxon>
        <taxon>Actinomycetes</taxon>
        <taxon>Propionibacteriales</taxon>
        <taxon>Propionibacteriaceae</taxon>
        <taxon>Naumannella</taxon>
    </lineage>
</organism>
<evidence type="ECO:0000313" key="1">
    <source>
        <dbReference type="EMBL" id="TDT32484.1"/>
    </source>
</evidence>
<dbReference type="Proteomes" id="UP000295371">
    <property type="component" value="Unassembled WGS sequence"/>
</dbReference>
<gene>
    <name evidence="1" type="ORF">CLV29_0062</name>
</gene>
<dbReference type="AlphaFoldDB" id="A0A4R7J5J8"/>
<dbReference type="InterPro" id="IPR010982">
    <property type="entry name" value="Lambda_DNA-bd_dom_sf"/>
</dbReference>
<dbReference type="RefSeq" id="WP_133753122.1">
    <property type="nucleotide sequence ID" value="NZ_CP171129.1"/>
</dbReference>
<dbReference type="EMBL" id="SOAW01000001">
    <property type="protein sequence ID" value="TDT32484.1"/>
    <property type="molecule type" value="Genomic_DNA"/>
</dbReference>
<comment type="caution">
    <text evidence="1">The sequence shown here is derived from an EMBL/GenBank/DDBJ whole genome shotgun (WGS) entry which is preliminary data.</text>
</comment>
<dbReference type="GO" id="GO:0003677">
    <property type="term" value="F:DNA binding"/>
    <property type="evidence" value="ECO:0007669"/>
    <property type="project" value="InterPro"/>
</dbReference>
<dbReference type="CDD" id="cd00093">
    <property type="entry name" value="HTH_XRE"/>
    <property type="match status" value="1"/>
</dbReference>
<evidence type="ECO:0008006" key="3">
    <source>
        <dbReference type="Google" id="ProtNLM"/>
    </source>
</evidence>
<keyword evidence="2" id="KW-1185">Reference proteome</keyword>
<dbReference type="Gene3D" id="1.10.260.40">
    <property type="entry name" value="lambda repressor-like DNA-binding domains"/>
    <property type="match status" value="1"/>
</dbReference>
<proteinExistence type="predicted"/>
<dbReference type="InterPro" id="IPR001387">
    <property type="entry name" value="Cro/C1-type_HTH"/>
</dbReference>
<protein>
    <recommendedName>
        <fullName evidence="3">HTH cro/C1-type domain-containing protein</fullName>
    </recommendedName>
</protein>
<sequence>MAYNQIRAARESRGWSQSRLVAEIERAAQANGVSLMTRGSLTTALSRWENGHVAPKQHHRSLLRATLGIDLDDGHNTGEPIGQAMTLVQVDAQAEVLSAIRRSDRHGLAHMTNPQLDIYAAALRGSLGTGGPLPVRIRLAALLADAEALIAWQLIDLSQPAAALSRYRRAEQYARDAEDAHLIAHARAGQAVALIDLDHPDDAHQLMQATRAQAEGKVSTLFWAWLLAANAETGAAAGDGRTCRESVRAAFDVLPDGQRADPALPYITLGPAHLQRWAGHSLSMIGERSAIDMLEEAAEAMPIDFVRARGSLHTDMAECHALLGHKSDARRERGTALELVQESGSRRQQRRLNYLVAA</sequence>
<dbReference type="OrthoDB" id="3576575at2"/>